<organism evidence="1 2">
    <name type="scientific">Methylocaldum marinum</name>
    <dbReference type="NCBI Taxonomy" id="1432792"/>
    <lineage>
        <taxon>Bacteria</taxon>
        <taxon>Pseudomonadati</taxon>
        <taxon>Pseudomonadota</taxon>
        <taxon>Gammaproteobacteria</taxon>
        <taxon>Methylococcales</taxon>
        <taxon>Methylococcaceae</taxon>
        <taxon>Methylocaldum</taxon>
    </lineage>
</organism>
<dbReference type="EMBL" id="AP017928">
    <property type="protein sequence ID" value="BBA35316.1"/>
    <property type="molecule type" value="Genomic_DNA"/>
</dbReference>
<dbReference type="SUPFAM" id="SSF55166">
    <property type="entry name" value="Hedgehog/DD-peptidase"/>
    <property type="match status" value="1"/>
</dbReference>
<gene>
    <name evidence="1" type="ORF">sS8_3378</name>
</gene>
<accession>A0A250KUV8</accession>
<dbReference type="OrthoDB" id="224775at2"/>
<dbReference type="InterPro" id="IPR009045">
    <property type="entry name" value="Zn_M74/Hedgehog-like"/>
</dbReference>
<protein>
    <submittedName>
        <fullName evidence="1">Peptidase M15A</fullName>
    </submittedName>
</protein>
<dbReference type="RefSeq" id="WP_119630543.1">
    <property type="nucleotide sequence ID" value="NZ_AP017928.1"/>
</dbReference>
<proteinExistence type="predicted"/>
<dbReference type="Proteomes" id="UP000266313">
    <property type="component" value="Chromosome"/>
</dbReference>
<name>A0A250KUV8_9GAMM</name>
<dbReference type="NCBIfam" id="TIGR04096">
    <property type="entry name" value="dnd_rel_methyl"/>
    <property type="match status" value="1"/>
</dbReference>
<reference evidence="1 2" key="1">
    <citation type="submission" date="2016-12" db="EMBL/GenBank/DDBJ databases">
        <title>Genome sequencing of Methylocaldum marinum.</title>
        <authorList>
            <person name="Takeuchi M."/>
            <person name="Kamagata Y."/>
            <person name="Hiraoka S."/>
            <person name="Oshima K."/>
            <person name="Hattori M."/>
            <person name="Iwasaki W."/>
        </authorList>
    </citation>
    <scope>NUCLEOTIDE SEQUENCE [LARGE SCALE GENOMIC DNA]</scope>
    <source>
        <strain evidence="1 2">S8</strain>
    </source>
</reference>
<keyword evidence="2" id="KW-1185">Reference proteome</keyword>
<evidence type="ECO:0000313" key="2">
    <source>
        <dbReference type="Proteomes" id="UP000266313"/>
    </source>
</evidence>
<sequence>MPPFGKSVARNVYFHVSLLDTLEPESRDAVHAAGCIAQVRPGEDYNVVKLNRDKNGVSLLDYPGFFEEGFPVLRRYWTVDLENHTVRFRTYENSLNPPILHRKELLLPASHPQREMFEALTSSAEQIGLFDDPCRIGFKQAWDILLAPRGFKVAGHELVPIGNDESDIGGFGLPTDSFGIARHLTALTRYGFSAPIQTLARFGFLDGSKTVFDYGCGRGDDVRGLRENGIEAAGWDPYYAPEETRRNAQIVNLGFVINVIEDMEERVEALQGAFRLAEELLVVSAMLANPDAVRGTPYGDGILTSRNTFQKYYTQGELRAFIAEVLDEEPLSVGPGIFYVFKDKDAEQRFMVGRLENRRNILRLSHLSRPAKPARIGKAEAKYELHRELLDSLWENCLKLGRDPDRSEFPDSDAVAAHFGSLPAAVRFVKSRKENAEAILEQARRSRIDDLRVYFALWQFEKRKPYRHLEARLQKDIKAFFGNYRAALESGRELLFAAASPETIEQACREAAEQGIGRLEEGESLQLPTRLVVQLPAVLRVYVGCGLLLYGDVSSADLIKIHIRSGKLSLMSFDDFSGKPLPRLLQRVKINLRTQGLDIFDYGEPYEPPYLYRKSRFINEEFPNYAEQLAFDEMLENLGVFDFSGYGPSPAEFHARLEAARWTIDGFRLVRSRSIPDLDDPCGRYFTYRQLIECGETQARTGLPNRPKEPDSYSALYDLAINILDPVIDYFGMIELTYGFCSPELGKQIPARIAPELDQRAAHELNRKGKSICPRLGAAADFLVRDEDMAEVARWIMANLPYDRLYYYGSDKPVHVSYSEHPTGEAYEMRVVGRRRVPRVFG</sequence>
<dbReference type="InterPro" id="IPR024019">
    <property type="entry name" value="CHP04096"/>
</dbReference>
<dbReference type="AlphaFoldDB" id="A0A250KUV8"/>
<dbReference type="KEGG" id="mmai:sS8_3378"/>
<evidence type="ECO:0000313" key="1">
    <source>
        <dbReference type="EMBL" id="BBA35316.1"/>
    </source>
</evidence>